<sequence length="255" mass="28222">MNDLHQYLPTQYLESPESIDFETDKKLQKIRKTQITEKRSKKAYQPFLAGSVPNLSLDDFAVDIQAAGGELDADGGLRLEAELVPGEPRQQVGLANAGVADQHHLEKVVVVVLSSVPSHYYCDPKEKSLKFLSLLRRSKNAGWNVADWSGLHYSGFHFVQMPSGTESELSSPSSSSYSSPGLPDTCPPPTSPTVQLVPKSTSDRLLQKFFDAAEFDFDYEQSGLWSPPVRRTVFVSSQGMLVLLKDIVKPSELHL</sequence>
<dbReference type="AlphaFoldDB" id="A0A498ISY8"/>
<organism evidence="2 3">
    <name type="scientific">Malus domestica</name>
    <name type="common">Apple</name>
    <name type="synonym">Pyrus malus</name>
    <dbReference type="NCBI Taxonomy" id="3750"/>
    <lineage>
        <taxon>Eukaryota</taxon>
        <taxon>Viridiplantae</taxon>
        <taxon>Streptophyta</taxon>
        <taxon>Embryophyta</taxon>
        <taxon>Tracheophyta</taxon>
        <taxon>Spermatophyta</taxon>
        <taxon>Magnoliopsida</taxon>
        <taxon>eudicotyledons</taxon>
        <taxon>Gunneridae</taxon>
        <taxon>Pentapetalae</taxon>
        <taxon>rosids</taxon>
        <taxon>fabids</taxon>
        <taxon>Rosales</taxon>
        <taxon>Rosaceae</taxon>
        <taxon>Amygdaloideae</taxon>
        <taxon>Maleae</taxon>
        <taxon>Malus</taxon>
    </lineage>
</organism>
<comment type="caution">
    <text evidence="2">The sequence shown here is derived from an EMBL/GenBank/DDBJ whole genome shotgun (WGS) entry which is preliminary data.</text>
</comment>
<accession>A0A498ISY8</accession>
<feature type="region of interest" description="Disordered" evidence="1">
    <location>
        <begin position="164"/>
        <end position="195"/>
    </location>
</feature>
<reference evidence="2 3" key="1">
    <citation type="submission" date="2018-10" db="EMBL/GenBank/DDBJ databases">
        <title>A high-quality apple genome assembly.</title>
        <authorList>
            <person name="Hu J."/>
        </authorList>
    </citation>
    <scope>NUCLEOTIDE SEQUENCE [LARGE SCALE GENOMIC DNA]</scope>
    <source>
        <strain evidence="3">cv. HFTH1</strain>
        <tissue evidence="2">Young leaf</tissue>
    </source>
</reference>
<evidence type="ECO:0000313" key="2">
    <source>
        <dbReference type="EMBL" id="RXH86320.1"/>
    </source>
</evidence>
<evidence type="ECO:0000313" key="3">
    <source>
        <dbReference type="Proteomes" id="UP000290289"/>
    </source>
</evidence>
<feature type="compositionally biased region" description="Low complexity" evidence="1">
    <location>
        <begin position="164"/>
        <end position="183"/>
    </location>
</feature>
<dbReference type="PANTHER" id="PTHR34287:SF2">
    <property type="match status" value="1"/>
</dbReference>
<protein>
    <submittedName>
        <fullName evidence="2">Uncharacterized protein</fullName>
    </submittedName>
</protein>
<evidence type="ECO:0000256" key="1">
    <source>
        <dbReference type="SAM" id="MobiDB-lite"/>
    </source>
</evidence>
<dbReference type="EMBL" id="RDQH01000336">
    <property type="protein sequence ID" value="RXH86320.1"/>
    <property type="molecule type" value="Genomic_DNA"/>
</dbReference>
<keyword evidence="3" id="KW-1185">Reference proteome</keyword>
<proteinExistence type="predicted"/>
<name>A0A498ISY8_MALDO</name>
<gene>
    <name evidence="2" type="ORF">DVH24_017373</name>
</gene>
<dbReference type="Proteomes" id="UP000290289">
    <property type="component" value="Chromosome 10"/>
</dbReference>
<dbReference type="PANTHER" id="PTHR34287">
    <property type="entry name" value="OS06G0551500 PROTEIN-RELATED"/>
    <property type="match status" value="1"/>
</dbReference>